<keyword evidence="3" id="KW-1185">Reference proteome</keyword>
<evidence type="ECO:0000256" key="1">
    <source>
        <dbReference type="SAM" id="MobiDB-lite"/>
    </source>
</evidence>
<reference evidence="2 3" key="1">
    <citation type="submission" date="2022-11" db="EMBL/GenBank/DDBJ databases">
        <title>The characterization of three novel Bacteroidetes species and genomic analysis of their roles in tidal elemental geochemical cycles.</title>
        <authorList>
            <person name="Ma K."/>
        </authorList>
    </citation>
    <scope>NUCLEOTIDE SEQUENCE [LARGE SCALE GENOMIC DNA]</scope>
    <source>
        <strain evidence="2 3">M17</strain>
    </source>
</reference>
<proteinExistence type="predicted"/>
<dbReference type="EMBL" id="JAPFQN010000001">
    <property type="protein sequence ID" value="MCX2742244.1"/>
    <property type="molecule type" value="Genomic_DNA"/>
</dbReference>
<dbReference type="Proteomes" id="UP001209885">
    <property type="component" value="Unassembled WGS sequence"/>
</dbReference>
<protein>
    <submittedName>
        <fullName evidence="2">Uncharacterized protein</fullName>
    </submittedName>
</protein>
<dbReference type="RefSeq" id="WP_266054481.1">
    <property type="nucleotide sequence ID" value="NZ_JAPFQN010000001.1"/>
</dbReference>
<comment type="caution">
    <text evidence="2">The sequence shown here is derived from an EMBL/GenBank/DDBJ whole genome shotgun (WGS) entry which is preliminary data.</text>
</comment>
<name>A0ABT3RKB5_9BACT</name>
<evidence type="ECO:0000313" key="3">
    <source>
        <dbReference type="Proteomes" id="UP001209885"/>
    </source>
</evidence>
<organism evidence="2 3">
    <name type="scientific">Mangrovivirga halotolerans</name>
    <dbReference type="NCBI Taxonomy" id="2993936"/>
    <lineage>
        <taxon>Bacteria</taxon>
        <taxon>Pseudomonadati</taxon>
        <taxon>Bacteroidota</taxon>
        <taxon>Cytophagia</taxon>
        <taxon>Cytophagales</taxon>
        <taxon>Mangrovivirgaceae</taxon>
        <taxon>Mangrovivirga</taxon>
    </lineage>
</organism>
<accession>A0ABT3RKB5</accession>
<evidence type="ECO:0000313" key="2">
    <source>
        <dbReference type="EMBL" id="MCX2742244.1"/>
    </source>
</evidence>
<feature type="compositionally biased region" description="Acidic residues" evidence="1">
    <location>
        <begin position="260"/>
        <end position="270"/>
    </location>
</feature>
<dbReference type="PROSITE" id="PS51257">
    <property type="entry name" value="PROKAR_LIPOPROTEIN"/>
    <property type="match status" value="1"/>
</dbReference>
<sequence>MKPFSLVIFFVLTALLLQSCQEKMICPAFQSYYILDEDEREARFSYFADSISPKMTASVKKTDYGLISPSMYFNIIKRNEYKKRSADMRTIPMEVVYPKEKKEDSVFHIDDGDIPKTQKENRYEMDADIDRQLIDTASYYTPEEEPVLANEDQQKDKYNIDQMSYMWLIGNDILEQRQMKIDSVWTDHLEKQEELNEKFKEEDAFDEEGQLGEPMGDAVEEEAPKKKWWQFWKKSGKKKKKKNEEEEAQETEAVPLEKEEPVEEEDDDGF</sequence>
<gene>
    <name evidence="2" type="ORF">OO013_00125</name>
</gene>
<feature type="region of interest" description="Disordered" evidence="1">
    <location>
        <begin position="198"/>
        <end position="270"/>
    </location>
</feature>